<protein>
    <submittedName>
        <fullName evidence="2">Uncharacterized protein</fullName>
    </submittedName>
</protein>
<keyword evidence="1" id="KW-0175">Coiled coil</keyword>
<evidence type="ECO:0000256" key="1">
    <source>
        <dbReference type="SAM" id="Coils"/>
    </source>
</evidence>
<evidence type="ECO:0000313" key="3">
    <source>
        <dbReference type="Proteomes" id="UP000738359"/>
    </source>
</evidence>
<dbReference type="OrthoDB" id="2439595at2759"/>
<keyword evidence="3" id="KW-1185">Reference proteome</keyword>
<name>A0A9P6J3S0_MORAP</name>
<dbReference type="AlphaFoldDB" id="A0A9P6J3S0"/>
<organism evidence="2 3">
    <name type="scientific">Mortierella alpina</name>
    <name type="common">Oleaginous fungus</name>
    <name type="synonym">Mortierella renispora</name>
    <dbReference type="NCBI Taxonomy" id="64518"/>
    <lineage>
        <taxon>Eukaryota</taxon>
        <taxon>Fungi</taxon>
        <taxon>Fungi incertae sedis</taxon>
        <taxon>Mucoromycota</taxon>
        <taxon>Mortierellomycotina</taxon>
        <taxon>Mortierellomycetes</taxon>
        <taxon>Mortierellales</taxon>
        <taxon>Mortierellaceae</taxon>
        <taxon>Mortierella</taxon>
    </lineage>
</organism>
<evidence type="ECO:0000313" key="2">
    <source>
        <dbReference type="EMBL" id="KAF9961369.1"/>
    </source>
</evidence>
<gene>
    <name evidence="2" type="ORF">BGZ70_008299</name>
</gene>
<reference evidence="2" key="1">
    <citation type="journal article" date="2020" name="Fungal Divers.">
        <title>Resolving the Mortierellaceae phylogeny through synthesis of multi-gene phylogenetics and phylogenomics.</title>
        <authorList>
            <person name="Vandepol N."/>
            <person name="Liber J."/>
            <person name="Desiro A."/>
            <person name="Na H."/>
            <person name="Kennedy M."/>
            <person name="Barry K."/>
            <person name="Grigoriev I.V."/>
            <person name="Miller A.N."/>
            <person name="O'Donnell K."/>
            <person name="Stajich J.E."/>
            <person name="Bonito G."/>
        </authorList>
    </citation>
    <scope>NUCLEOTIDE SEQUENCE</scope>
    <source>
        <strain evidence="2">CK1249</strain>
    </source>
</reference>
<sequence length="306" mass="35440">MEKHCRELFDDNQRLRNQQSSDWARSQSALKQLQDTNADLNREIDGWKRKYTKKVESYKELDKNYMDLVRPVHVSGDDYSSIYRRLMHIRASIETLVQKAKGNGSANLNKEAAINHFRKSNLLEDFPVQEPFLEPYHLNLYMESVIMTGLIDRFFNRALGCVFDQSREFEKISSWVDNRDNKIAARWRQQLCVLLVQDSNVMDSRREREVNKATVMLSNLLSRVYANTDMSGKIRELCFDAFDLSFAMFGTEPLIHPASTPLGTPFDDITMTTPQKSNPTGKVSLVIFPAFEDANAFSIKPKVWCF</sequence>
<accession>A0A9P6J3S0</accession>
<dbReference type="Proteomes" id="UP000738359">
    <property type="component" value="Unassembled WGS sequence"/>
</dbReference>
<dbReference type="EMBL" id="JAAAHY010000587">
    <property type="protein sequence ID" value="KAF9961369.1"/>
    <property type="molecule type" value="Genomic_DNA"/>
</dbReference>
<comment type="caution">
    <text evidence="2">The sequence shown here is derived from an EMBL/GenBank/DDBJ whole genome shotgun (WGS) entry which is preliminary data.</text>
</comment>
<feature type="coiled-coil region" evidence="1">
    <location>
        <begin position="23"/>
        <end position="50"/>
    </location>
</feature>
<proteinExistence type="predicted"/>